<organism evidence="1 2">
    <name type="scientific">Triticum urartu</name>
    <name type="common">Red wild einkorn</name>
    <name type="synonym">Crithodium urartu</name>
    <dbReference type="NCBI Taxonomy" id="4572"/>
    <lineage>
        <taxon>Eukaryota</taxon>
        <taxon>Viridiplantae</taxon>
        <taxon>Streptophyta</taxon>
        <taxon>Embryophyta</taxon>
        <taxon>Tracheophyta</taxon>
        <taxon>Spermatophyta</taxon>
        <taxon>Magnoliopsida</taxon>
        <taxon>Liliopsida</taxon>
        <taxon>Poales</taxon>
        <taxon>Poaceae</taxon>
        <taxon>BOP clade</taxon>
        <taxon>Pooideae</taxon>
        <taxon>Triticodae</taxon>
        <taxon>Triticeae</taxon>
        <taxon>Triticinae</taxon>
        <taxon>Triticum</taxon>
    </lineage>
</organism>
<dbReference type="EnsemblPlants" id="TuG1812G0600003088.01.T01">
    <property type="protein sequence ID" value="TuG1812G0600003088.01.T01"/>
    <property type="gene ID" value="TuG1812G0600003088.01"/>
</dbReference>
<dbReference type="Proteomes" id="UP000015106">
    <property type="component" value="Chromosome 7"/>
</dbReference>
<sequence length="128" mass="13841">MAQSHDQVLASASLLHLPVTVLPVPLGDLAAPTTPSSALKVMMLLLGGGFPLAVVPSGGCLSSEFLVPLFSDDDAVDWLLILVWSRWFSCGGGAVHRSCFRCPPELLPHLVQLRHCRRHQGFLARLHL</sequence>
<evidence type="ECO:0000313" key="1">
    <source>
        <dbReference type="EnsemblPlants" id="TuG1812U0000205700.01.T02"/>
    </source>
</evidence>
<reference evidence="2" key="1">
    <citation type="journal article" date="2013" name="Nature">
        <title>Draft genome of the wheat A-genome progenitor Triticum urartu.</title>
        <authorList>
            <person name="Ling H.Q."/>
            <person name="Zhao S."/>
            <person name="Liu D."/>
            <person name="Wang J."/>
            <person name="Sun H."/>
            <person name="Zhang C."/>
            <person name="Fan H."/>
            <person name="Li D."/>
            <person name="Dong L."/>
            <person name="Tao Y."/>
            <person name="Gao C."/>
            <person name="Wu H."/>
            <person name="Li Y."/>
            <person name="Cui Y."/>
            <person name="Guo X."/>
            <person name="Zheng S."/>
            <person name="Wang B."/>
            <person name="Yu K."/>
            <person name="Liang Q."/>
            <person name="Yang W."/>
            <person name="Lou X."/>
            <person name="Chen J."/>
            <person name="Feng M."/>
            <person name="Jian J."/>
            <person name="Zhang X."/>
            <person name="Luo G."/>
            <person name="Jiang Y."/>
            <person name="Liu J."/>
            <person name="Wang Z."/>
            <person name="Sha Y."/>
            <person name="Zhang B."/>
            <person name="Wu H."/>
            <person name="Tang D."/>
            <person name="Shen Q."/>
            <person name="Xue P."/>
            <person name="Zou S."/>
            <person name="Wang X."/>
            <person name="Liu X."/>
            <person name="Wang F."/>
            <person name="Yang Y."/>
            <person name="An X."/>
            <person name="Dong Z."/>
            <person name="Zhang K."/>
            <person name="Zhang X."/>
            <person name="Luo M.C."/>
            <person name="Dvorak J."/>
            <person name="Tong Y."/>
            <person name="Wang J."/>
            <person name="Yang H."/>
            <person name="Li Z."/>
            <person name="Wang D."/>
            <person name="Zhang A."/>
            <person name="Wang J."/>
        </authorList>
    </citation>
    <scope>NUCLEOTIDE SEQUENCE</scope>
    <source>
        <strain evidence="2">cv. G1812</strain>
    </source>
</reference>
<accession>A0A8R7RFV1</accession>
<keyword evidence="2" id="KW-1185">Reference proteome</keyword>
<dbReference type="AlphaFoldDB" id="A0A8R7RFV1"/>
<dbReference type="Gramene" id="TuG1812G0600003088.01.T02">
    <property type="protein sequence ID" value="TuG1812G0600003088.01.T02"/>
    <property type="gene ID" value="TuG1812G0600003088.01"/>
</dbReference>
<dbReference type="Gramene" id="TuG1812U0000205700.01.T02">
    <property type="protein sequence ID" value="TuG1812U0000205700.01.T02"/>
    <property type="gene ID" value="TuG1812U0000205700.01"/>
</dbReference>
<protein>
    <submittedName>
        <fullName evidence="1">Uncharacterized protein</fullName>
    </submittedName>
</protein>
<dbReference type="EnsemblPlants" id="TuG1812U0000205700.01.T02">
    <property type="protein sequence ID" value="TuG1812U0000205700.01.T02"/>
    <property type="gene ID" value="TuG1812U0000205700.01"/>
</dbReference>
<dbReference type="EnsemblPlants" id="TuG1812G0600003088.01.T02">
    <property type="protein sequence ID" value="TuG1812G0600003088.01.T02"/>
    <property type="gene ID" value="TuG1812G0600003088.01"/>
</dbReference>
<dbReference type="Proteomes" id="UP000015106">
    <property type="component" value="Chromosome 6"/>
</dbReference>
<evidence type="ECO:0000313" key="2">
    <source>
        <dbReference type="Proteomes" id="UP000015106"/>
    </source>
</evidence>
<name>A0A8R7RFV1_TRIUA</name>
<dbReference type="Gramene" id="TuG1812G0600003088.01.T01">
    <property type="protein sequence ID" value="TuG1812G0600003088.01.T01"/>
    <property type="gene ID" value="TuG1812G0600003088.01"/>
</dbReference>
<dbReference type="Gramene" id="TuG1812U0000205700.01.T01">
    <property type="protein sequence ID" value="TuG1812U0000205700.01.T01"/>
    <property type="gene ID" value="TuG1812U0000205700.01"/>
</dbReference>
<reference evidence="1" key="2">
    <citation type="submission" date="2018-03" db="EMBL/GenBank/DDBJ databases">
        <title>The Triticum urartu genome reveals the dynamic nature of wheat genome evolution.</title>
        <authorList>
            <person name="Ling H."/>
            <person name="Ma B."/>
            <person name="Shi X."/>
            <person name="Liu H."/>
            <person name="Dong L."/>
            <person name="Sun H."/>
            <person name="Cao Y."/>
            <person name="Gao Q."/>
            <person name="Zheng S."/>
            <person name="Li Y."/>
            <person name="Yu Y."/>
            <person name="Du H."/>
            <person name="Qi M."/>
            <person name="Li Y."/>
            <person name="Yu H."/>
            <person name="Cui Y."/>
            <person name="Wang N."/>
            <person name="Chen C."/>
            <person name="Wu H."/>
            <person name="Zhao Y."/>
            <person name="Zhang J."/>
            <person name="Li Y."/>
            <person name="Zhou W."/>
            <person name="Zhang B."/>
            <person name="Hu W."/>
            <person name="Eijk M."/>
            <person name="Tang J."/>
            <person name="Witsenboer H."/>
            <person name="Zhao S."/>
            <person name="Li Z."/>
            <person name="Zhang A."/>
            <person name="Wang D."/>
            <person name="Liang C."/>
        </authorList>
    </citation>
    <scope>NUCLEOTIDE SEQUENCE [LARGE SCALE GENOMIC DNA]</scope>
    <source>
        <strain evidence="1">cv. G1812</strain>
    </source>
</reference>
<reference evidence="1" key="3">
    <citation type="submission" date="2022-06" db="UniProtKB">
        <authorList>
            <consortium name="EnsemblPlants"/>
        </authorList>
    </citation>
    <scope>IDENTIFICATION</scope>
</reference>
<proteinExistence type="predicted"/>
<dbReference type="EnsemblPlants" id="TuG1812U0000205700.01.T01">
    <property type="protein sequence ID" value="TuG1812U0000205700.01.T01"/>
    <property type="gene ID" value="TuG1812U0000205700.01"/>
</dbReference>